<dbReference type="Gene3D" id="3.80.10.10">
    <property type="entry name" value="Ribonuclease Inhibitor"/>
    <property type="match status" value="2"/>
</dbReference>
<evidence type="ECO:0000313" key="5">
    <source>
        <dbReference type="EMBL" id="GKT35506.1"/>
    </source>
</evidence>
<proteinExistence type="predicted"/>
<feature type="chain" id="PRO_5045756071" description="EGF-like domain-containing protein" evidence="3">
    <location>
        <begin position="20"/>
        <end position="775"/>
    </location>
</feature>
<keyword evidence="6" id="KW-1185">Reference proteome</keyword>
<evidence type="ECO:0000259" key="4">
    <source>
        <dbReference type="PROSITE" id="PS50026"/>
    </source>
</evidence>
<keyword evidence="1" id="KW-1015">Disulfide bond</keyword>
<dbReference type="SMART" id="SM00181">
    <property type="entry name" value="EGF"/>
    <property type="match status" value="4"/>
</dbReference>
<dbReference type="Proteomes" id="UP001057375">
    <property type="component" value="Unassembled WGS sequence"/>
</dbReference>
<feature type="signal peptide" evidence="3">
    <location>
        <begin position="1"/>
        <end position="19"/>
    </location>
</feature>
<dbReference type="PANTHER" id="PTHR24033">
    <property type="entry name" value="EGF-LIKE DOMAIN-CONTAINING PROTEIN"/>
    <property type="match status" value="1"/>
</dbReference>
<dbReference type="SUPFAM" id="SSF52058">
    <property type="entry name" value="L domain-like"/>
    <property type="match status" value="1"/>
</dbReference>
<feature type="domain" description="EGF-like" evidence="4">
    <location>
        <begin position="639"/>
        <end position="676"/>
    </location>
</feature>
<organism evidence="5 6">
    <name type="scientific">Aduncisulcus paluster</name>
    <dbReference type="NCBI Taxonomy" id="2918883"/>
    <lineage>
        <taxon>Eukaryota</taxon>
        <taxon>Metamonada</taxon>
        <taxon>Carpediemonas-like organisms</taxon>
        <taxon>Aduncisulcus</taxon>
    </lineage>
</organism>
<evidence type="ECO:0000256" key="2">
    <source>
        <dbReference type="SAM" id="Phobius"/>
    </source>
</evidence>
<dbReference type="InterPro" id="IPR032675">
    <property type="entry name" value="LRR_dom_sf"/>
</dbReference>
<dbReference type="InterPro" id="IPR001611">
    <property type="entry name" value="Leu-rich_rpt"/>
</dbReference>
<feature type="disulfide bond" evidence="1">
    <location>
        <begin position="666"/>
        <end position="675"/>
    </location>
</feature>
<dbReference type="InterPro" id="IPR051830">
    <property type="entry name" value="NOTCH_homolog"/>
</dbReference>
<dbReference type="InterPro" id="IPR000742">
    <property type="entry name" value="EGF"/>
</dbReference>
<comment type="caution">
    <text evidence="1">Lacks conserved residue(s) required for the propagation of feature annotation.</text>
</comment>
<name>A0ABQ5KTZ8_9EUKA</name>
<keyword evidence="2" id="KW-1133">Transmembrane helix</keyword>
<dbReference type="PROSITE" id="PS51450">
    <property type="entry name" value="LRR"/>
    <property type="match status" value="1"/>
</dbReference>
<dbReference type="PROSITE" id="PS00022">
    <property type="entry name" value="EGF_1"/>
    <property type="match status" value="1"/>
</dbReference>
<evidence type="ECO:0000256" key="1">
    <source>
        <dbReference type="PROSITE-ProRule" id="PRU00076"/>
    </source>
</evidence>
<feature type="disulfide bond" evidence="1">
    <location>
        <begin position="643"/>
        <end position="653"/>
    </location>
</feature>
<comment type="caution">
    <text evidence="5">The sequence shown here is derived from an EMBL/GenBank/DDBJ whole genome shotgun (WGS) entry which is preliminary data.</text>
</comment>
<dbReference type="PROSITE" id="PS50026">
    <property type="entry name" value="EGF_3"/>
    <property type="match status" value="1"/>
</dbReference>
<feature type="transmembrane region" description="Helical" evidence="2">
    <location>
        <begin position="716"/>
        <end position="744"/>
    </location>
</feature>
<reference evidence="5" key="1">
    <citation type="submission" date="2022-03" db="EMBL/GenBank/DDBJ databases">
        <title>Draft genome sequence of Aduncisulcus paluster, a free-living microaerophilic Fornicata.</title>
        <authorList>
            <person name="Yuyama I."/>
            <person name="Kume K."/>
            <person name="Tamura T."/>
            <person name="Inagaki Y."/>
            <person name="Hashimoto T."/>
        </authorList>
    </citation>
    <scope>NUCLEOTIDE SEQUENCE</scope>
    <source>
        <strain evidence="5">NY0171</strain>
    </source>
</reference>
<evidence type="ECO:0000313" key="6">
    <source>
        <dbReference type="Proteomes" id="UP001057375"/>
    </source>
</evidence>
<evidence type="ECO:0000256" key="3">
    <source>
        <dbReference type="SAM" id="SignalP"/>
    </source>
</evidence>
<sequence length="775" mass="85354">MIFVILCFIIWFSIPYVICNNNPDPYRIYIPSDTIRKELCSLIGSEEDCDLTKYDIDSISKEFYVHTGTSLDLFGLEYLFGSGSIDITGNMIGDISSLSKLTQLCDLALSCTNSEAGDGNFDNLNDLQSLTRLLQVTLVNPNIFDVSVLYRNLGLKSIFIFKLPVCRSEDDDSYLEYVGSIFPFFSRDTSQKGILPNNCPLNVDNNYCDGSALCPSVIRNEVYDSNSSRIRCSDISKSAYVNKQLVCYTIHDSTLRALINDTYPGIAEENGIIAVSSIRTTVSDSLVIPPQVTSLQGLEYASRLSSLTLDGYDLSGSTENSEYDQFVVRTLSKQVVYAVSKQVVYTDRLLVNTDNFGLTSLSVSGCGLKSLEDIFDFAPISSSDIQTQPFKLTYLDISNNYIADISILISGKMFSANSKITLDLNNNYFCDIDSIISDLTDYFHDITIIEPYDSQSCPCVDIPGRHQRCHEISPSEWVVDCWSRYYLETNTGECVTTNNTSSCSFCEHFPHTSAVMEAGNSFVTCSCESGRGGDNCDEDCSSLVVNGETCQGRGTCEYASQSDEVYCDCNSVSAGPTCSSCPTYNNVKCNGHGTCQPLDGDEMSVECVCDIPTGKAPQYVGDSCQYLCPMYISTSPNYSFYTCGDGSAQHGTCVYDSSEDSAKCECYSGYLGTWCSKSCNNCDHGNCIDNDPYAPTDPAPCKCEFPYAMNSGVCKLTLFIVILVVVFVVIVVIVIVIIYLYVLYSISPISFREKFCSCCKKGEDSTPLLEAFDAN</sequence>
<accession>A0ABQ5KTZ8</accession>
<dbReference type="EMBL" id="BQXS01011001">
    <property type="protein sequence ID" value="GKT35506.1"/>
    <property type="molecule type" value="Genomic_DNA"/>
</dbReference>
<keyword evidence="2" id="KW-0472">Membrane</keyword>
<keyword evidence="1" id="KW-0245">EGF-like domain</keyword>
<keyword evidence="3" id="KW-0732">Signal</keyword>
<keyword evidence="2" id="KW-0812">Transmembrane</keyword>
<gene>
    <name evidence="5" type="ORF">ADUPG1_008655</name>
</gene>
<protein>
    <recommendedName>
        <fullName evidence="4">EGF-like domain-containing protein</fullName>
    </recommendedName>
</protein>